<dbReference type="RefSeq" id="WP_160656853.1">
    <property type="nucleotide sequence ID" value="NZ_JBHRWU010000001.1"/>
</dbReference>
<reference evidence="3 4" key="1">
    <citation type="submission" date="2019-12" db="EMBL/GenBank/DDBJ databases">
        <title>Salinicoccus cyprini sp. nov., isolated from gastro-intestinal tract of mirror carp, Cyprinus carpio var. specularis, collected from Gobind Sagar Reservoir, Himachal Pradesh, India.</title>
        <authorList>
            <person name="Talwar C."/>
            <person name="Singh A.K."/>
            <person name="Lal R."/>
            <person name="Negi R.K."/>
        </authorList>
    </citation>
    <scope>NUCLEOTIDE SEQUENCE [LARGE SCALE GENOMIC DNA]</scope>
    <source>
        <strain evidence="3 4">J-82</strain>
    </source>
</reference>
<protein>
    <recommendedName>
        <fullName evidence="5">DUF4129 domain-containing protein</fullName>
    </recommendedName>
</protein>
<evidence type="ECO:0000256" key="2">
    <source>
        <dbReference type="SAM" id="Phobius"/>
    </source>
</evidence>
<feature type="transmembrane region" description="Helical" evidence="2">
    <location>
        <begin position="148"/>
        <end position="167"/>
    </location>
</feature>
<feature type="transmembrane region" description="Helical" evidence="2">
    <location>
        <begin position="267"/>
        <end position="285"/>
    </location>
</feature>
<feature type="transmembrane region" description="Helical" evidence="2">
    <location>
        <begin position="207"/>
        <end position="227"/>
    </location>
</feature>
<keyword evidence="2" id="KW-0812">Transmembrane</keyword>
<feature type="transmembrane region" description="Helical" evidence="2">
    <location>
        <begin position="120"/>
        <end position="136"/>
    </location>
</feature>
<feature type="transmembrane region" description="Helical" evidence="2">
    <location>
        <begin position="48"/>
        <end position="65"/>
    </location>
</feature>
<keyword evidence="4" id="KW-1185">Reference proteome</keyword>
<dbReference type="AlphaFoldDB" id="A0A6N8U365"/>
<dbReference type="EMBL" id="WUUK01000004">
    <property type="protein sequence ID" value="MXQ51737.1"/>
    <property type="molecule type" value="Genomic_DNA"/>
</dbReference>
<comment type="caution">
    <text evidence="3">The sequence shown here is derived from an EMBL/GenBank/DDBJ whole genome shotgun (WGS) entry which is preliminary data.</text>
</comment>
<keyword evidence="2" id="KW-0472">Membrane</keyword>
<evidence type="ECO:0000313" key="3">
    <source>
        <dbReference type="EMBL" id="MXQ51737.1"/>
    </source>
</evidence>
<organism evidence="3 4">
    <name type="scientific">Salinicoccus hispanicus</name>
    <dbReference type="NCBI Taxonomy" id="157225"/>
    <lineage>
        <taxon>Bacteria</taxon>
        <taxon>Bacillati</taxon>
        <taxon>Bacillota</taxon>
        <taxon>Bacilli</taxon>
        <taxon>Bacillales</taxon>
        <taxon>Staphylococcaceae</taxon>
        <taxon>Salinicoccus</taxon>
    </lineage>
</organism>
<evidence type="ECO:0000256" key="1">
    <source>
        <dbReference type="SAM" id="MobiDB-lite"/>
    </source>
</evidence>
<name>A0A6N8U365_9STAP</name>
<dbReference type="Proteomes" id="UP000436284">
    <property type="component" value="Unassembled WGS sequence"/>
</dbReference>
<proteinExistence type="predicted"/>
<accession>A0A6N8U365</accession>
<gene>
    <name evidence="3" type="ORF">GQ671_10725</name>
</gene>
<keyword evidence="2" id="KW-1133">Transmembrane helix</keyword>
<feature type="transmembrane region" description="Helical" evidence="2">
    <location>
        <begin position="15"/>
        <end position="36"/>
    </location>
</feature>
<sequence length="407" mass="48159">MMHTKGVAVVSQAKYYFSFFHTYGTNMFLLYFIVLFINTHNGKAPSTLPFILLVITMMLGAWYIVHYFKLCYIYILLPVILITAILLDLHWLSALLISYLPILRMEYLFDDPEATMTEPSIIISFLLLIAVSLFQTETTSQFIMMYHILFIAQILFYFAGRIFYLLFGNVYSFVRRTAIFFTCFSAFITLGVILYFAYRYTVYAAQYIVYILLGIVVFLLRPFFSFLENVELEMPDFPDSETTDRQGEDQTEMIQEESLSSRLPLDSIITIVLVILIGAGIYYYYKKREQPSDHHKREESTSRSNSVNSILKEKGRKGEVPHNKVRKLYFEFEKWLASKKMGRYRNETIDEWIVRCQLQDIIDSDTLETYRRTRYMSSEVSDQEYKQYRQTIETMKKNISTHIKRRR</sequence>
<dbReference type="OrthoDB" id="2352496at2"/>
<feature type="region of interest" description="Disordered" evidence="1">
    <location>
        <begin position="293"/>
        <end position="315"/>
    </location>
</feature>
<evidence type="ECO:0000313" key="4">
    <source>
        <dbReference type="Proteomes" id="UP000436284"/>
    </source>
</evidence>
<evidence type="ECO:0008006" key="5">
    <source>
        <dbReference type="Google" id="ProtNLM"/>
    </source>
</evidence>
<feature type="region of interest" description="Disordered" evidence="1">
    <location>
        <begin position="237"/>
        <end position="258"/>
    </location>
</feature>
<feature type="transmembrane region" description="Helical" evidence="2">
    <location>
        <begin position="179"/>
        <end position="198"/>
    </location>
</feature>
<feature type="transmembrane region" description="Helical" evidence="2">
    <location>
        <begin position="72"/>
        <end position="100"/>
    </location>
</feature>